<dbReference type="EMBL" id="CACTIH010007502">
    <property type="protein sequence ID" value="CAA3014744.1"/>
    <property type="molecule type" value="Genomic_DNA"/>
</dbReference>
<dbReference type="InterPro" id="IPR011009">
    <property type="entry name" value="Kinase-like_dom_sf"/>
</dbReference>
<keyword evidence="9" id="KW-0472">Membrane</keyword>
<organism evidence="13 14">
    <name type="scientific">Olea europaea subsp. europaea</name>
    <dbReference type="NCBI Taxonomy" id="158383"/>
    <lineage>
        <taxon>Eukaryota</taxon>
        <taxon>Viridiplantae</taxon>
        <taxon>Streptophyta</taxon>
        <taxon>Embryophyta</taxon>
        <taxon>Tracheophyta</taxon>
        <taxon>Spermatophyta</taxon>
        <taxon>Magnoliopsida</taxon>
        <taxon>eudicotyledons</taxon>
        <taxon>Gunneridae</taxon>
        <taxon>Pentapetalae</taxon>
        <taxon>asterids</taxon>
        <taxon>lamiids</taxon>
        <taxon>Lamiales</taxon>
        <taxon>Oleaceae</taxon>
        <taxon>Oleeae</taxon>
        <taxon>Olea</taxon>
    </lineage>
</organism>
<evidence type="ECO:0000256" key="2">
    <source>
        <dbReference type="ARBA" id="ARBA00022527"/>
    </source>
</evidence>
<dbReference type="InterPro" id="IPR000719">
    <property type="entry name" value="Prot_kinase_dom"/>
</dbReference>
<keyword evidence="5" id="KW-0732">Signal</keyword>
<evidence type="ECO:0000313" key="13">
    <source>
        <dbReference type="EMBL" id="CAA3014744.1"/>
    </source>
</evidence>
<keyword evidence="2" id="KW-0723">Serine/threonine-protein kinase</keyword>
<evidence type="ECO:0000256" key="11">
    <source>
        <dbReference type="PROSITE-ProRule" id="PRU10141"/>
    </source>
</evidence>
<feature type="domain" description="Protein kinase" evidence="12">
    <location>
        <begin position="39"/>
        <end position="282"/>
    </location>
</feature>
<dbReference type="AlphaFoldDB" id="A0A8S0U757"/>
<keyword evidence="13" id="KW-0675">Receptor</keyword>
<accession>A0A8S0U757</accession>
<proteinExistence type="predicted"/>
<keyword evidence="14" id="KW-1185">Reference proteome</keyword>
<dbReference type="PANTHER" id="PTHR27009">
    <property type="entry name" value="RUST RESISTANCE KINASE LR10-RELATED"/>
    <property type="match status" value="1"/>
</dbReference>
<dbReference type="FunFam" id="3.30.200.20:FF:000178">
    <property type="entry name" value="serine/threonine-protein kinase PBS1-like"/>
    <property type="match status" value="1"/>
</dbReference>
<keyword evidence="4" id="KW-0812">Transmembrane</keyword>
<evidence type="ECO:0000313" key="14">
    <source>
        <dbReference type="Proteomes" id="UP000594638"/>
    </source>
</evidence>
<evidence type="ECO:0000256" key="7">
    <source>
        <dbReference type="ARBA" id="ARBA00022840"/>
    </source>
</evidence>
<dbReference type="Pfam" id="PF00069">
    <property type="entry name" value="Pkinase"/>
    <property type="match status" value="1"/>
</dbReference>
<dbReference type="InterPro" id="IPR001245">
    <property type="entry name" value="Ser-Thr/Tyr_kinase_cat_dom"/>
</dbReference>
<keyword evidence="8" id="KW-1133">Transmembrane helix</keyword>
<evidence type="ECO:0000256" key="3">
    <source>
        <dbReference type="ARBA" id="ARBA00022679"/>
    </source>
</evidence>
<dbReference type="Gene3D" id="1.10.510.10">
    <property type="entry name" value="Transferase(Phosphotransferase) domain 1"/>
    <property type="match status" value="1"/>
</dbReference>
<keyword evidence="3" id="KW-0808">Transferase</keyword>
<dbReference type="GO" id="GO:0016020">
    <property type="term" value="C:membrane"/>
    <property type="evidence" value="ECO:0007669"/>
    <property type="project" value="UniProtKB-SubCell"/>
</dbReference>
<evidence type="ECO:0000256" key="4">
    <source>
        <dbReference type="ARBA" id="ARBA00022692"/>
    </source>
</evidence>
<dbReference type="Pfam" id="PF07714">
    <property type="entry name" value="PK_Tyr_Ser-Thr"/>
    <property type="match status" value="1"/>
</dbReference>
<dbReference type="OrthoDB" id="1089752at2759"/>
<evidence type="ECO:0000256" key="5">
    <source>
        <dbReference type="ARBA" id="ARBA00022729"/>
    </source>
</evidence>
<evidence type="ECO:0000256" key="6">
    <source>
        <dbReference type="ARBA" id="ARBA00022741"/>
    </source>
</evidence>
<dbReference type="Proteomes" id="UP000594638">
    <property type="component" value="Unassembled WGS sequence"/>
</dbReference>
<dbReference type="Gramene" id="OE9A072052T1">
    <property type="protein sequence ID" value="OE9A072052C1"/>
    <property type="gene ID" value="OE9A072052"/>
</dbReference>
<dbReference type="InterPro" id="IPR017441">
    <property type="entry name" value="Protein_kinase_ATP_BS"/>
</dbReference>
<dbReference type="SUPFAM" id="SSF56112">
    <property type="entry name" value="Protein kinase-like (PK-like)"/>
    <property type="match status" value="1"/>
</dbReference>
<gene>
    <name evidence="13" type="ORF">OLEA9_A072052</name>
</gene>
<dbReference type="InterPro" id="IPR045874">
    <property type="entry name" value="LRK10/LRL21-25-like"/>
</dbReference>
<evidence type="ECO:0000256" key="8">
    <source>
        <dbReference type="ARBA" id="ARBA00022989"/>
    </source>
</evidence>
<comment type="subcellular location">
    <subcellularLocation>
        <location evidence="1">Membrane</location>
        <topology evidence="1">Single-pass type I membrane protein</topology>
    </subcellularLocation>
</comment>
<comment type="caution">
    <text evidence="13">The sequence shown here is derived from an EMBL/GenBank/DDBJ whole genome shotgun (WGS) entry which is preliminary data.</text>
</comment>
<evidence type="ECO:0000256" key="10">
    <source>
        <dbReference type="ARBA" id="ARBA00023180"/>
    </source>
</evidence>
<reference evidence="13 14" key="1">
    <citation type="submission" date="2019-12" db="EMBL/GenBank/DDBJ databases">
        <authorList>
            <person name="Alioto T."/>
            <person name="Alioto T."/>
            <person name="Gomez Garrido J."/>
        </authorList>
    </citation>
    <scope>NUCLEOTIDE SEQUENCE [LARGE SCALE GENOMIC DNA]</scope>
</reference>
<keyword evidence="6 11" id="KW-0547">Nucleotide-binding</keyword>
<keyword evidence="13" id="KW-0418">Kinase</keyword>
<evidence type="ECO:0000259" key="12">
    <source>
        <dbReference type="PROSITE" id="PS50011"/>
    </source>
</evidence>
<dbReference type="PROSITE" id="PS50011">
    <property type="entry name" value="PROTEIN_KINASE_DOM"/>
    <property type="match status" value="1"/>
</dbReference>
<dbReference type="PROSITE" id="PS00107">
    <property type="entry name" value="PROTEIN_KINASE_ATP"/>
    <property type="match status" value="1"/>
</dbReference>
<protein>
    <submittedName>
        <fullName evidence="13">LEAF RUST 10 DISEASE-RESISTANCE LOCUS RECEPTOR-LIKE PROTEIN KINASE-like</fullName>
    </submittedName>
</protein>
<dbReference type="GO" id="GO:0005524">
    <property type="term" value="F:ATP binding"/>
    <property type="evidence" value="ECO:0007669"/>
    <property type="project" value="UniProtKB-UniRule"/>
</dbReference>
<dbReference type="GO" id="GO:0004674">
    <property type="term" value="F:protein serine/threonine kinase activity"/>
    <property type="evidence" value="ECO:0007669"/>
    <property type="project" value="UniProtKB-KW"/>
</dbReference>
<evidence type="ECO:0000256" key="1">
    <source>
        <dbReference type="ARBA" id="ARBA00004479"/>
    </source>
</evidence>
<dbReference type="Gene3D" id="3.30.200.20">
    <property type="entry name" value="Phosphorylase Kinase, domain 1"/>
    <property type="match status" value="1"/>
</dbReference>
<keyword evidence="7 11" id="KW-0067">ATP-binding</keyword>
<feature type="binding site" evidence="11">
    <location>
        <position position="67"/>
    </location>
    <ligand>
        <name>ATP</name>
        <dbReference type="ChEBI" id="CHEBI:30616"/>
    </ligand>
</feature>
<evidence type="ECO:0000256" key="9">
    <source>
        <dbReference type="ARBA" id="ARBA00023136"/>
    </source>
</evidence>
<keyword evidence="10" id="KW-0325">Glycoprotein</keyword>
<sequence>MRNLKGKTQKDKDIELFLKNNENLATTRYSYSDLKKMTNSFSGNLGEGGFASVYRGKLSDGRLVAVKILKESKGNGEEFINDVASISRTSHINIVTLLGFCFEGSKRALIYEFMPNGSLERFINHNSSIAELFNPKISDFVLARLCPNKSSIVSILGAKGTIGYIAPEIVYRNVGDVSHKSDVYNYGMMILEMTGQTKNIDVRVNHSSENYFPDWLYKNLEQNAELDLNIIVNANEHLRRKMSIVGLWCIQTDPRTRPSMSRVVEMLEGNMESLRIPPKPYLFLQPRESIHQLLSYHSLSLMFMKSSNDPIKTFWDLVVIGGSL</sequence>
<name>A0A8S0U757_OLEEU</name>